<keyword evidence="2" id="KW-1185">Reference proteome</keyword>
<reference evidence="2" key="1">
    <citation type="submission" date="2023-11" db="EMBL/GenBank/DDBJ databases">
        <title>Genome Sequence of Bacillus pseudomycoides stain BUPM19.</title>
        <authorList>
            <person name="Farhat A."/>
        </authorList>
    </citation>
    <scope>NUCLEOTIDE SEQUENCE [LARGE SCALE GENOMIC DNA]</scope>
    <source>
        <strain evidence="2">BUPM19</strain>
    </source>
</reference>
<accession>A0ABU5JYP0</accession>
<protein>
    <submittedName>
        <fullName evidence="1">Uncharacterized protein</fullName>
    </submittedName>
</protein>
<dbReference type="RefSeq" id="WP_374218289.1">
    <property type="nucleotide sequence ID" value="NZ_JAXOVW010000035.1"/>
</dbReference>
<dbReference type="EMBL" id="JAXOVW010000035">
    <property type="protein sequence ID" value="MDZ5608574.1"/>
    <property type="molecule type" value="Genomic_DNA"/>
</dbReference>
<organism evidence="1 2">
    <name type="scientific">Bacillus bingmayongensis</name>
    <dbReference type="NCBI Taxonomy" id="1150157"/>
    <lineage>
        <taxon>Bacteria</taxon>
        <taxon>Bacillati</taxon>
        <taxon>Bacillota</taxon>
        <taxon>Bacilli</taxon>
        <taxon>Bacillales</taxon>
        <taxon>Bacillaceae</taxon>
        <taxon>Bacillus</taxon>
    </lineage>
</organism>
<evidence type="ECO:0000313" key="2">
    <source>
        <dbReference type="Proteomes" id="UP001291930"/>
    </source>
</evidence>
<proteinExistence type="predicted"/>
<gene>
    <name evidence="1" type="ORF">U2I54_16105</name>
</gene>
<name>A0ABU5JYP0_9BACI</name>
<dbReference type="Proteomes" id="UP001291930">
    <property type="component" value="Unassembled WGS sequence"/>
</dbReference>
<comment type="caution">
    <text evidence="1">The sequence shown here is derived from an EMBL/GenBank/DDBJ whole genome shotgun (WGS) entry which is preliminary data.</text>
</comment>
<evidence type="ECO:0000313" key="1">
    <source>
        <dbReference type="EMBL" id="MDZ5608574.1"/>
    </source>
</evidence>
<sequence length="130" mass="14955">MTYPTNSQSIDLDYQFSQNGYQGNVNGYQNERQPQAHLYSNDAKGTNLGHKFWSFSWQPQTLGPNQYLIAFLNAPQMNVISGGWKISHPNDQVFAIESYDRQLDQWVITLYNASQNTKQVTFTLIAKERS</sequence>